<reference evidence="3 4" key="1">
    <citation type="submission" date="2024-09" db="EMBL/GenBank/DDBJ databases">
        <title>A chromosome-level genome assembly of Gray's grenadier anchovy, Coilia grayii.</title>
        <authorList>
            <person name="Fu Z."/>
        </authorList>
    </citation>
    <scope>NUCLEOTIDE SEQUENCE [LARGE SCALE GENOMIC DNA]</scope>
    <source>
        <strain evidence="3">G4</strain>
        <tissue evidence="3">Muscle</tissue>
    </source>
</reference>
<dbReference type="AlphaFoldDB" id="A0ABD1JQ75"/>
<dbReference type="GO" id="GO:0046872">
    <property type="term" value="F:metal ion binding"/>
    <property type="evidence" value="ECO:0007669"/>
    <property type="project" value="UniProtKB-KW"/>
</dbReference>
<feature type="binding site" evidence="1">
    <location>
        <position position="89"/>
    </location>
    <ligand>
        <name>Zn(2+)</name>
        <dbReference type="ChEBI" id="CHEBI:29105"/>
        <note>catalytic</note>
    </ligand>
</feature>
<dbReference type="PROSITE" id="PS50215">
    <property type="entry name" value="ADAM_MEPRO"/>
    <property type="match status" value="1"/>
</dbReference>
<evidence type="ECO:0000259" key="2">
    <source>
        <dbReference type="PROSITE" id="PS50215"/>
    </source>
</evidence>
<protein>
    <recommendedName>
        <fullName evidence="2">Peptidase M12B domain-containing protein</fullName>
    </recommendedName>
</protein>
<feature type="domain" description="Peptidase M12B" evidence="2">
    <location>
        <begin position="51"/>
        <end position="131"/>
    </location>
</feature>
<evidence type="ECO:0000313" key="4">
    <source>
        <dbReference type="Proteomes" id="UP001591681"/>
    </source>
</evidence>
<dbReference type="Proteomes" id="UP001591681">
    <property type="component" value="Unassembled WGS sequence"/>
</dbReference>
<dbReference type="PANTHER" id="PTHR11905">
    <property type="entry name" value="ADAM A DISINTEGRIN AND METALLOPROTEASE DOMAIN"/>
    <property type="match status" value="1"/>
</dbReference>
<dbReference type="InterPro" id="IPR001590">
    <property type="entry name" value="Peptidase_M12B"/>
</dbReference>
<organism evidence="3 4">
    <name type="scientific">Coilia grayii</name>
    <name type="common">Gray's grenadier anchovy</name>
    <dbReference type="NCBI Taxonomy" id="363190"/>
    <lineage>
        <taxon>Eukaryota</taxon>
        <taxon>Metazoa</taxon>
        <taxon>Chordata</taxon>
        <taxon>Craniata</taxon>
        <taxon>Vertebrata</taxon>
        <taxon>Euteleostomi</taxon>
        <taxon>Actinopterygii</taxon>
        <taxon>Neopterygii</taxon>
        <taxon>Teleostei</taxon>
        <taxon>Clupei</taxon>
        <taxon>Clupeiformes</taxon>
        <taxon>Clupeoidei</taxon>
        <taxon>Engraulidae</taxon>
        <taxon>Coilinae</taxon>
        <taxon>Coilia</taxon>
    </lineage>
</organism>
<dbReference type="InterPro" id="IPR024079">
    <property type="entry name" value="MetalloPept_cat_dom_sf"/>
</dbReference>
<feature type="binding site" evidence="1">
    <location>
        <position position="83"/>
    </location>
    <ligand>
        <name>Zn(2+)</name>
        <dbReference type="ChEBI" id="CHEBI:29105"/>
        <note>catalytic</note>
    </ligand>
</feature>
<comment type="caution">
    <text evidence="3">The sequence shown here is derived from an EMBL/GenBank/DDBJ whole genome shotgun (WGS) entry which is preliminary data.</text>
</comment>
<keyword evidence="1" id="KW-0862">Zinc</keyword>
<feature type="binding site" evidence="1">
    <location>
        <position position="79"/>
    </location>
    <ligand>
        <name>Zn(2+)</name>
        <dbReference type="ChEBI" id="CHEBI:29105"/>
        <note>catalytic</note>
    </ligand>
</feature>
<name>A0ABD1JQ75_9TELE</name>
<dbReference type="PANTHER" id="PTHR11905:SF256">
    <property type="entry name" value="PEPTIDASE M12B DOMAIN-CONTAINING PROTEIN"/>
    <property type="match status" value="1"/>
</dbReference>
<sequence length="198" mass="21240">MSAVLSVDAGPMCLLWFPGIHTGVPIVPGPTAACGEFIVSGDPRLWRICIAYLGGACSSKRKCVLAEDNGLNLAFTIAHELGHNMGMSHDDDHATCTGHSHIMSGEWVKGRNPSDLSWSSCSRDDLENFLSLPSFSHKPLSCGPLVSYSKPLQPTTPDAPSLPSSTLCPAYHIRRLPAVARSQKRGSSHIFTHHSLGL</sequence>
<proteinExistence type="predicted"/>
<accession>A0ABD1JQ75</accession>
<dbReference type="Gene3D" id="3.40.390.10">
    <property type="entry name" value="Collagenase (Catalytic Domain)"/>
    <property type="match status" value="1"/>
</dbReference>
<keyword evidence="1" id="KW-0479">Metal-binding</keyword>
<dbReference type="Pfam" id="PF01421">
    <property type="entry name" value="Reprolysin"/>
    <property type="match status" value="1"/>
</dbReference>
<gene>
    <name evidence="3" type="ORF">ACEWY4_015895</name>
</gene>
<comment type="caution">
    <text evidence="1">Lacks conserved residue(s) required for the propagation of feature annotation.</text>
</comment>
<keyword evidence="4" id="KW-1185">Reference proteome</keyword>
<feature type="active site" evidence="1">
    <location>
        <position position="80"/>
    </location>
</feature>
<evidence type="ECO:0000313" key="3">
    <source>
        <dbReference type="EMBL" id="KAL2088996.1"/>
    </source>
</evidence>
<evidence type="ECO:0000256" key="1">
    <source>
        <dbReference type="PROSITE-ProRule" id="PRU00276"/>
    </source>
</evidence>
<dbReference type="SUPFAM" id="SSF55486">
    <property type="entry name" value="Metalloproteases ('zincins'), catalytic domain"/>
    <property type="match status" value="1"/>
</dbReference>
<dbReference type="EMBL" id="JBHFQA010000013">
    <property type="protein sequence ID" value="KAL2088996.1"/>
    <property type="molecule type" value="Genomic_DNA"/>
</dbReference>